<dbReference type="GO" id="GO:0003700">
    <property type="term" value="F:DNA-binding transcription factor activity"/>
    <property type="evidence" value="ECO:0007669"/>
    <property type="project" value="TreeGrafter"/>
</dbReference>
<accession>A0A975CQB2</accession>
<dbReference type="NCBIfam" id="TIGR00738">
    <property type="entry name" value="rrf2_super"/>
    <property type="match status" value="1"/>
</dbReference>
<evidence type="ECO:0000313" key="2">
    <source>
        <dbReference type="Proteomes" id="UP000663920"/>
    </source>
</evidence>
<organism evidence="1 2">
    <name type="scientific">Polaribacter cellanae</name>
    <dbReference type="NCBI Taxonomy" id="2818493"/>
    <lineage>
        <taxon>Bacteria</taxon>
        <taxon>Pseudomonadati</taxon>
        <taxon>Bacteroidota</taxon>
        <taxon>Flavobacteriia</taxon>
        <taxon>Flavobacteriales</taxon>
        <taxon>Flavobacteriaceae</taxon>
    </lineage>
</organism>
<proteinExistence type="predicted"/>
<dbReference type="PROSITE" id="PS51197">
    <property type="entry name" value="HTH_RRF2_2"/>
    <property type="match status" value="1"/>
</dbReference>
<dbReference type="GO" id="GO:0005829">
    <property type="term" value="C:cytosol"/>
    <property type="evidence" value="ECO:0007669"/>
    <property type="project" value="TreeGrafter"/>
</dbReference>
<reference evidence="1 2" key="1">
    <citation type="submission" date="2021-03" db="EMBL/GenBank/DDBJ databases">
        <title>Complete genome of Polaribacter_sp.SM13.</title>
        <authorList>
            <person name="Jeong S.W."/>
            <person name="Bae J.W."/>
        </authorList>
    </citation>
    <scope>NUCLEOTIDE SEQUENCE [LARGE SCALE GENOMIC DNA]</scope>
    <source>
        <strain evidence="1 2">SM13</strain>
    </source>
</reference>
<dbReference type="Proteomes" id="UP000663920">
    <property type="component" value="Chromosome"/>
</dbReference>
<dbReference type="EMBL" id="CP071869">
    <property type="protein sequence ID" value="QTE21251.1"/>
    <property type="molecule type" value="Genomic_DNA"/>
</dbReference>
<dbReference type="Gene3D" id="1.10.10.10">
    <property type="entry name" value="Winged helix-like DNA-binding domain superfamily/Winged helix DNA-binding domain"/>
    <property type="match status" value="1"/>
</dbReference>
<dbReference type="SUPFAM" id="SSF46785">
    <property type="entry name" value="Winged helix' DNA-binding domain"/>
    <property type="match status" value="1"/>
</dbReference>
<name>A0A975CQB2_9FLAO</name>
<dbReference type="KEGG" id="pcea:J3359_10420"/>
<dbReference type="InterPro" id="IPR036388">
    <property type="entry name" value="WH-like_DNA-bd_sf"/>
</dbReference>
<gene>
    <name evidence="1" type="ORF">J3359_10420</name>
</gene>
<dbReference type="PANTHER" id="PTHR33221:SF14">
    <property type="entry name" value="HTH-TYPE TRANSCRIPTIONAL REGULATOR AQ_268-RELATED"/>
    <property type="match status" value="1"/>
</dbReference>
<dbReference type="Pfam" id="PF02082">
    <property type="entry name" value="Rrf2"/>
    <property type="match status" value="1"/>
</dbReference>
<dbReference type="InterPro" id="IPR000944">
    <property type="entry name" value="Tscrpt_reg_Rrf2"/>
</dbReference>
<dbReference type="RefSeq" id="WP_208076811.1">
    <property type="nucleotide sequence ID" value="NZ_CP071869.1"/>
</dbReference>
<sequence>MFSKTCEYGLRAVIFIAQHAKADKKVSITAISNAIDSPQAFTAKILQQLTKHKIVQSVKGPYGGFYINDTNLKTTVLSNVVQVLDGDTIYTSCGLGLHECNDQKPCPLHFKFVEIRENLRKMLESTTLLELSSDKNIADYYLKT</sequence>
<dbReference type="AlphaFoldDB" id="A0A975CQB2"/>
<protein>
    <submittedName>
        <fullName evidence="1">Rrf2 family transcriptional regulator</fullName>
    </submittedName>
</protein>
<keyword evidence="2" id="KW-1185">Reference proteome</keyword>
<evidence type="ECO:0000313" key="1">
    <source>
        <dbReference type="EMBL" id="QTE21251.1"/>
    </source>
</evidence>
<dbReference type="PANTHER" id="PTHR33221">
    <property type="entry name" value="WINGED HELIX-TURN-HELIX TRANSCRIPTIONAL REGULATOR, RRF2 FAMILY"/>
    <property type="match status" value="1"/>
</dbReference>
<dbReference type="InterPro" id="IPR036390">
    <property type="entry name" value="WH_DNA-bd_sf"/>
</dbReference>